<reference evidence="2 3" key="1">
    <citation type="submission" date="2020-01" db="EMBL/GenBank/DDBJ databases">
        <authorList>
            <person name="Gulvik C.A."/>
            <person name="Batra D.G."/>
        </authorList>
    </citation>
    <scope>NUCLEOTIDE SEQUENCE [LARGE SCALE GENOMIC DNA]</scope>
    <source>
        <strain evidence="2 3">W9323</strain>
    </source>
</reference>
<sequence>MMWRESLKGTVRMKTRSWRQPVASWFRGQSQVWVEGGIDRLFTWVQHQDADWVIKEQKRWERVRDLQEERKMKRLKGETRIRVIQEERLENGDIMMKVWVYQRYLYSIKERFFEQEESNGFSIQLAEGGAGWFIMKCKVEPEMNTEVERDWSYYQPPDFGTRSGSSYNRMKAVQYAETWWNGANPRYQKFEVDCTNYVSQCLHAGGIPMEYSYQRARGWWYRGSRENWSYSWAVAHSLKNYLDKGGVHRAEIVDSPRQLQPGDIICYDWDGNGRWQHNTVVTTLDASGEPLVNAHTVNSRHRYWDYRDSHGWTPQVQYRFYHIPD</sequence>
<dbReference type="AlphaFoldDB" id="A0A7D3XS14"/>
<dbReference type="EMBL" id="CP048104">
    <property type="protein sequence ID" value="QKG85907.1"/>
    <property type="molecule type" value="Genomic_DNA"/>
</dbReference>
<evidence type="ECO:0000313" key="3">
    <source>
        <dbReference type="Proteomes" id="UP000503088"/>
    </source>
</evidence>
<name>A0A7D3XS14_9BACL</name>
<dbReference type="PANTHER" id="PTHR40032:SF1">
    <property type="entry name" value="EXPORTED PROTEIN"/>
    <property type="match status" value="1"/>
</dbReference>
<proteinExistence type="predicted"/>
<gene>
    <name evidence="2" type="ORF">GXN76_04965</name>
</gene>
<evidence type="ECO:0000259" key="1">
    <source>
        <dbReference type="Pfam" id="PF12671"/>
    </source>
</evidence>
<dbReference type="Proteomes" id="UP000503088">
    <property type="component" value="Chromosome"/>
</dbReference>
<accession>A0A7D3XS14</accession>
<evidence type="ECO:0000313" key="2">
    <source>
        <dbReference type="EMBL" id="QKG85907.1"/>
    </source>
</evidence>
<dbReference type="PANTHER" id="PTHR40032">
    <property type="entry name" value="EXPORTED PROTEIN-RELATED"/>
    <property type="match status" value="1"/>
</dbReference>
<dbReference type="KEGG" id="kpul:GXN76_04965"/>
<keyword evidence="3" id="KW-1185">Reference proteome</keyword>
<dbReference type="Gene3D" id="3.90.1720.10">
    <property type="entry name" value="endopeptidase domain like (from Nostoc punctiforme)"/>
    <property type="match status" value="1"/>
</dbReference>
<organism evidence="2 3">
    <name type="scientific">Kroppenstedtia pulmonis</name>
    <dbReference type="NCBI Taxonomy" id="1380685"/>
    <lineage>
        <taxon>Bacteria</taxon>
        <taxon>Bacillati</taxon>
        <taxon>Bacillota</taxon>
        <taxon>Bacilli</taxon>
        <taxon>Bacillales</taxon>
        <taxon>Thermoactinomycetaceae</taxon>
        <taxon>Kroppenstedtia</taxon>
    </lineage>
</organism>
<dbReference type="InterPro" id="IPR024301">
    <property type="entry name" value="Amidase_6"/>
</dbReference>
<dbReference type="Pfam" id="PF12671">
    <property type="entry name" value="Amidase_6"/>
    <property type="match status" value="1"/>
</dbReference>
<protein>
    <submittedName>
        <fullName evidence="2">Amidase domain-containing protein</fullName>
    </submittedName>
</protein>
<feature type="domain" description="Putative amidase" evidence="1">
    <location>
        <begin position="166"/>
        <end position="317"/>
    </location>
</feature>